<dbReference type="EMBL" id="ADAS02000036">
    <property type="protein sequence ID" value="OAV94769.1"/>
    <property type="molecule type" value="Genomic_DNA"/>
</dbReference>
<accession>A0A180GQV3</accession>
<protein>
    <submittedName>
        <fullName evidence="2 3">Uncharacterized protein</fullName>
    </submittedName>
</protein>
<reference evidence="3 4" key="3">
    <citation type="journal article" date="2017" name="G3 (Bethesda)">
        <title>Comparative analysis highlights variable genome content of wheat rusts and divergence of the mating loci.</title>
        <authorList>
            <person name="Cuomo C.A."/>
            <person name="Bakkeren G."/>
            <person name="Khalil H.B."/>
            <person name="Panwar V."/>
            <person name="Joly D."/>
            <person name="Linning R."/>
            <person name="Sakthikumar S."/>
            <person name="Song X."/>
            <person name="Adiconis X."/>
            <person name="Fan L."/>
            <person name="Goldberg J.M."/>
            <person name="Levin J.Z."/>
            <person name="Young S."/>
            <person name="Zeng Q."/>
            <person name="Anikster Y."/>
            <person name="Bruce M."/>
            <person name="Wang M."/>
            <person name="Yin C."/>
            <person name="McCallum B."/>
            <person name="Szabo L.J."/>
            <person name="Hulbert S."/>
            <person name="Chen X."/>
            <person name="Fellers J.P."/>
        </authorList>
    </citation>
    <scope>NUCLEOTIDE SEQUENCE</scope>
    <source>
        <strain evidence="3">isolate 1-1 / race 1 (BBBD)</strain>
        <strain evidence="4">Isolate 1-1 / race 1 (BBBD)</strain>
    </source>
</reference>
<feature type="region of interest" description="Disordered" evidence="1">
    <location>
        <begin position="161"/>
        <end position="221"/>
    </location>
</feature>
<organism evidence="2">
    <name type="scientific">Puccinia triticina (isolate 1-1 / race 1 (BBBD))</name>
    <name type="common">Brown leaf rust fungus</name>
    <dbReference type="NCBI Taxonomy" id="630390"/>
    <lineage>
        <taxon>Eukaryota</taxon>
        <taxon>Fungi</taxon>
        <taxon>Dikarya</taxon>
        <taxon>Basidiomycota</taxon>
        <taxon>Pucciniomycotina</taxon>
        <taxon>Pucciniomycetes</taxon>
        <taxon>Pucciniales</taxon>
        <taxon>Pucciniaceae</taxon>
        <taxon>Puccinia</taxon>
    </lineage>
</organism>
<name>A0A180GQV3_PUCT1</name>
<dbReference type="VEuPathDB" id="FungiDB:PTTG_05414"/>
<feature type="compositionally biased region" description="Polar residues" evidence="1">
    <location>
        <begin position="334"/>
        <end position="346"/>
    </location>
</feature>
<reference evidence="2" key="2">
    <citation type="submission" date="2016-05" db="EMBL/GenBank/DDBJ databases">
        <title>Comparative analysis highlights variable genome content of wheat rusts and divergence of the mating loci.</title>
        <authorList>
            <person name="Cuomo C.A."/>
            <person name="Bakkeren G."/>
            <person name="Szabo L."/>
            <person name="Khalil H."/>
            <person name="Joly D."/>
            <person name="Goldberg J."/>
            <person name="Young S."/>
            <person name="Zeng Q."/>
            <person name="Fellers J."/>
        </authorList>
    </citation>
    <scope>NUCLEOTIDE SEQUENCE [LARGE SCALE GENOMIC DNA]</scope>
    <source>
        <strain evidence="2">1-1 BBBD Race 1</strain>
    </source>
</reference>
<dbReference type="OrthoDB" id="2497239at2759"/>
<dbReference type="AlphaFoldDB" id="A0A180GQV3"/>
<evidence type="ECO:0000313" key="2">
    <source>
        <dbReference type="EMBL" id="OAV94769.1"/>
    </source>
</evidence>
<keyword evidence="4" id="KW-1185">Reference proteome</keyword>
<sequence>MHVQSPAAMRSSADLERMDALLKATGISTPITVSSFPPVQLDVEACYNQLSRSQNQRPEDIVMRQALELYCSLISPPTTPTEVSKSGYQSEQDHLPITPSGIFHCDDEYRPSSLVFDAAKACDYDPATDPNRPFGFASGQNYLPQHNYKPHQTHLTQYSWSTPSTVSDHSDTDDMDDPFACYPSSHPLRLTQHSGYTPQVNPAPRRQSCEPTLQKGSHSYASRDRIQISAQHPMNSLGGSLGMAKASSADVRSPGTIAQSLARRSFFSSTVEPSAPEPKRPAGRKRSFSVVSLVKQRKGTSTNAGSLRISGPMPINTSHSASSSGTFSIPVRPSRSSGARLSTAGSLSPALEVNEDITPVKPNPHKPRTRTRSGTLPQEEELNPMNISRKYSTRPETKSLWKTLKTSTSRASLSVDRPVIHHVNH</sequence>
<evidence type="ECO:0000313" key="4">
    <source>
        <dbReference type="Proteomes" id="UP000005240"/>
    </source>
</evidence>
<proteinExistence type="predicted"/>
<feature type="compositionally biased region" description="Polar residues" evidence="1">
    <location>
        <begin position="209"/>
        <end position="220"/>
    </location>
</feature>
<feature type="compositionally biased region" description="Low complexity" evidence="1">
    <location>
        <begin position="318"/>
        <end position="328"/>
    </location>
</feature>
<reference evidence="2" key="1">
    <citation type="submission" date="2009-11" db="EMBL/GenBank/DDBJ databases">
        <authorList>
            <consortium name="The Broad Institute Genome Sequencing Platform"/>
            <person name="Ward D."/>
            <person name="Feldgarden M."/>
            <person name="Earl A."/>
            <person name="Young S.K."/>
            <person name="Zeng Q."/>
            <person name="Koehrsen M."/>
            <person name="Alvarado L."/>
            <person name="Berlin A."/>
            <person name="Bochicchio J."/>
            <person name="Borenstein D."/>
            <person name="Chapman S.B."/>
            <person name="Chen Z."/>
            <person name="Engels R."/>
            <person name="Freedman E."/>
            <person name="Gellesch M."/>
            <person name="Goldberg J."/>
            <person name="Griggs A."/>
            <person name="Gujja S."/>
            <person name="Heilman E."/>
            <person name="Heiman D."/>
            <person name="Hepburn T."/>
            <person name="Howarth C."/>
            <person name="Jen D."/>
            <person name="Larson L."/>
            <person name="Lewis B."/>
            <person name="Mehta T."/>
            <person name="Park D."/>
            <person name="Pearson M."/>
            <person name="Roberts A."/>
            <person name="Saif S."/>
            <person name="Shea T."/>
            <person name="Shenoy N."/>
            <person name="Sisk P."/>
            <person name="Stolte C."/>
            <person name="Sykes S."/>
            <person name="Thomson T."/>
            <person name="Walk T."/>
            <person name="White J."/>
            <person name="Yandava C."/>
            <person name="Izard J."/>
            <person name="Baranova O.V."/>
            <person name="Blanton J.M."/>
            <person name="Tanner A.C."/>
            <person name="Dewhirst F.E."/>
            <person name="Haas B."/>
            <person name="Nusbaum C."/>
            <person name="Birren B."/>
        </authorList>
    </citation>
    <scope>NUCLEOTIDE SEQUENCE [LARGE SCALE GENOMIC DNA]</scope>
    <source>
        <strain evidence="2">1-1 BBBD Race 1</strain>
    </source>
</reference>
<evidence type="ECO:0000313" key="3">
    <source>
        <dbReference type="EnsemblFungi" id="PTTG_05414-t43_1-p1"/>
    </source>
</evidence>
<evidence type="ECO:0000256" key="1">
    <source>
        <dbReference type="SAM" id="MobiDB-lite"/>
    </source>
</evidence>
<feature type="compositionally biased region" description="Polar residues" evidence="1">
    <location>
        <begin position="191"/>
        <end position="200"/>
    </location>
</feature>
<reference evidence="3" key="4">
    <citation type="submission" date="2025-05" db="UniProtKB">
        <authorList>
            <consortium name="EnsemblFungi"/>
        </authorList>
    </citation>
    <scope>IDENTIFICATION</scope>
    <source>
        <strain evidence="3">isolate 1-1 / race 1 (BBBD)</strain>
    </source>
</reference>
<dbReference type="Proteomes" id="UP000005240">
    <property type="component" value="Unassembled WGS sequence"/>
</dbReference>
<feature type="region of interest" description="Disordered" evidence="1">
    <location>
        <begin position="265"/>
        <end position="397"/>
    </location>
</feature>
<dbReference type="EnsemblFungi" id="PTTG_05414-t43_1">
    <property type="protein sequence ID" value="PTTG_05414-t43_1-p1"/>
    <property type="gene ID" value="PTTG_05414"/>
</dbReference>
<gene>
    <name evidence="2" type="ORF">PTTG_05414</name>
</gene>